<keyword evidence="1" id="KW-0812">Transmembrane</keyword>
<keyword evidence="1" id="KW-1133">Transmembrane helix</keyword>
<sequence length="472" mass="55249">MPEPVQTEYPLTQDSYIAAFDDEKLFEEAKEGYMKNGMTEEEADREVRDAAAVLKKNELYDKAILDPADPKDHQLWRRDRMNISRSALLKVLEAYDIAPGTCSHIRGQEQIFGSRTTKNKTTNEVTAIEFWYAIRARAYFRAIDKDADVKMTIITKHDVATKSTVVLLKYRSFNDLANKLKSDLVSKLEELVRRPNTQDIAANPFAVSMLHFSCTAQWYRRAARDPRDSVRIEEEKAHVLSKQQKNELKAINVRRLHLTMRNLDQDKLQLTQIIGTIRSLRKQHEWYQKFVLKMPAEEDRDWLYTRVDEELDRFEDQLKYLRASIEDVCGRAQRLLDLGILGTNLFSPENINPSGPGDSAVSPFRAASQWWILLITIFPLTFLTFLGWWIGRTRSEKRIRRSLEEEDKKVLKMQELKLIKTKSQGRNNSWTTFGSRIAGMNDTWFRRVRTIRMSWIRRHREEIDSEMDALPI</sequence>
<organism evidence="2 3">
    <name type="scientific">Didymella pomorum</name>
    <dbReference type="NCBI Taxonomy" id="749634"/>
    <lineage>
        <taxon>Eukaryota</taxon>
        <taxon>Fungi</taxon>
        <taxon>Dikarya</taxon>
        <taxon>Ascomycota</taxon>
        <taxon>Pezizomycotina</taxon>
        <taxon>Dothideomycetes</taxon>
        <taxon>Pleosporomycetidae</taxon>
        <taxon>Pleosporales</taxon>
        <taxon>Pleosporineae</taxon>
        <taxon>Didymellaceae</taxon>
        <taxon>Didymella</taxon>
    </lineage>
</organism>
<evidence type="ECO:0000313" key="2">
    <source>
        <dbReference type="EMBL" id="KAJ4407220.1"/>
    </source>
</evidence>
<evidence type="ECO:0000313" key="3">
    <source>
        <dbReference type="Proteomes" id="UP001140510"/>
    </source>
</evidence>
<dbReference type="AlphaFoldDB" id="A0A9W8ZHD0"/>
<dbReference type="EMBL" id="JAPEVA010000022">
    <property type="protein sequence ID" value="KAJ4407220.1"/>
    <property type="molecule type" value="Genomic_DNA"/>
</dbReference>
<dbReference type="Proteomes" id="UP001140510">
    <property type="component" value="Unassembled WGS sequence"/>
</dbReference>
<evidence type="ECO:0000256" key="1">
    <source>
        <dbReference type="SAM" id="Phobius"/>
    </source>
</evidence>
<accession>A0A9W8ZHD0</accession>
<protein>
    <submittedName>
        <fullName evidence="2">Uncharacterized protein</fullName>
    </submittedName>
</protein>
<name>A0A9W8ZHD0_9PLEO</name>
<keyword evidence="3" id="KW-1185">Reference proteome</keyword>
<comment type="caution">
    <text evidence="2">The sequence shown here is derived from an EMBL/GenBank/DDBJ whole genome shotgun (WGS) entry which is preliminary data.</text>
</comment>
<feature type="transmembrane region" description="Helical" evidence="1">
    <location>
        <begin position="370"/>
        <end position="391"/>
    </location>
</feature>
<dbReference type="OrthoDB" id="2830640at2759"/>
<reference evidence="2" key="1">
    <citation type="submission" date="2022-10" db="EMBL/GenBank/DDBJ databases">
        <title>Tapping the CABI collections for fungal endophytes: first genome assemblies for Collariella, Neodidymelliopsis, Ascochyta clinopodiicola, Didymella pomorum, Didymosphaeria variabile, Neocosmospora piperis and Neocucurbitaria cava.</title>
        <authorList>
            <person name="Hill R."/>
        </authorList>
    </citation>
    <scope>NUCLEOTIDE SEQUENCE</scope>
    <source>
        <strain evidence="2">IMI 355091</strain>
    </source>
</reference>
<keyword evidence="1" id="KW-0472">Membrane</keyword>
<proteinExistence type="predicted"/>
<gene>
    <name evidence="2" type="ORF">N0V91_004103</name>
</gene>